<dbReference type="Pfam" id="PF02770">
    <property type="entry name" value="Acyl-CoA_dh_M"/>
    <property type="match status" value="1"/>
</dbReference>
<dbReference type="SUPFAM" id="SSF47203">
    <property type="entry name" value="Acyl-CoA dehydrogenase C-terminal domain-like"/>
    <property type="match status" value="1"/>
</dbReference>
<dbReference type="GO" id="GO:0016627">
    <property type="term" value="F:oxidoreductase activity, acting on the CH-CH group of donors"/>
    <property type="evidence" value="ECO:0007669"/>
    <property type="project" value="InterPro"/>
</dbReference>
<sequence length="391" mass="43936">MDFSFTPEENSFREEVRAFMAAELPQDIRDTHFGFRRHTWEQMFRWHKIVAAKGWVAPYWPVEYGGTGWTPVQQYIFDEEAMLAGAPRLRPFGLKMIGPVLIRYGSDEQKAHFLPRILSGEDYWCQGFSEPGAGSDLASLKTRAVRDGDIYKVNGQKTWTTTGQHANWMFTLVRTDPTAEKPQQGISLLLIDMNLPGVEVRPIITIDGDHHVNEVFLNDVEVPASMLVGEENKAWTYAKFLLGNERVGIANVGQNKAELRLLRLLALKRQRNGGPLIEDPVFAAKLADLETDFMALEITNLRMLSSIKPGGDSAELAPFLKLRGSEIQQRTNELAMEAAGPRAAVWEKENSGDAVLDRYGTHGWLLSRAFTIFGGSSEVMKNIVAKQTLRL</sequence>
<evidence type="ECO:0000256" key="5">
    <source>
        <dbReference type="ARBA" id="ARBA00023002"/>
    </source>
</evidence>
<dbReference type="InterPro" id="IPR006091">
    <property type="entry name" value="Acyl-CoA_Oxase/DH_mid-dom"/>
</dbReference>
<feature type="domain" description="Acyl-CoA oxidase/dehydrogenase middle" evidence="8">
    <location>
        <begin position="125"/>
        <end position="218"/>
    </location>
</feature>
<dbReference type="InterPro" id="IPR052161">
    <property type="entry name" value="Mycobact_Acyl-CoA_DH"/>
</dbReference>
<evidence type="ECO:0000256" key="3">
    <source>
        <dbReference type="ARBA" id="ARBA00022630"/>
    </source>
</evidence>
<dbReference type="Pfam" id="PF02771">
    <property type="entry name" value="Acyl-CoA_dh_N"/>
    <property type="match status" value="1"/>
</dbReference>
<evidence type="ECO:0000313" key="11">
    <source>
        <dbReference type="Proteomes" id="UP000295696"/>
    </source>
</evidence>
<evidence type="ECO:0000259" key="8">
    <source>
        <dbReference type="Pfam" id="PF02770"/>
    </source>
</evidence>
<dbReference type="RefSeq" id="WP_132248874.1">
    <property type="nucleotide sequence ID" value="NZ_SLZU01000040.1"/>
</dbReference>
<feature type="domain" description="Acyl-CoA dehydrogenase/oxidase N-terminal" evidence="9">
    <location>
        <begin position="6"/>
        <end position="121"/>
    </location>
</feature>
<evidence type="ECO:0000259" key="9">
    <source>
        <dbReference type="Pfam" id="PF02771"/>
    </source>
</evidence>
<dbReference type="InterPro" id="IPR009100">
    <property type="entry name" value="AcylCoA_DH/oxidase_NM_dom_sf"/>
</dbReference>
<dbReference type="Gene3D" id="1.10.540.10">
    <property type="entry name" value="Acyl-CoA dehydrogenase/oxidase, N-terminal domain"/>
    <property type="match status" value="1"/>
</dbReference>
<dbReference type="Proteomes" id="UP000295696">
    <property type="component" value="Unassembled WGS sequence"/>
</dbReference>
<comment type="cofactor">
    <cofactor evidence="1 6">
        <name>FAD</name>
        <dbReference type="ChEBI" id="CHEBI:57692"/>
    </cofactor>
</comment>
<gene>
    <name evidence="10" type="ORF">EDD52_1407</name>
</gene>
<dbReference type="SUPFAM" id="SSF56645">
    <property type="entry name" value="Acyl-CoA dehydrogenase NM domain-like"/>
    <property type="match status" value="1"/>
</dbReference>
<keyword evidence="4 6" id="KW-0274">FAD</keyword>
<dbReference type="PANTHER" id="PTHR43292">
    <property type="entry name" value="ACYL-COA DEHYDROGENASE"/>
    <property type="match status" value="1"/>
</dbReference>
<dbReference type="InterPro" id="IPR046373">
    <property type="entry name" value="Acyl-CoA_Oxase/DH_mid-dom_sf"/>
</dbReference>
<dbReference type="GO" id="GO:0050660">
    <property type="term" value="F:flavin adenine dinucleotide binding"/>
    <property type="evidence" value="ECO:0007669"/>
    <property type="project" value="InterPro"/>
</dbReference>
<dbReference type="AlphaFoldDB" id="A0A4R3IRX0"/>
<dbReference type="InterPro" id="IPR037069">
    <property type="entry name" value="AcylCoA_DH/ox_N_sf"/>
</dbReference>
<dbReference type="InterPro" id="IPR036250">
    <property type="entry name" value="AcylCo_DH-like_C"/>
</dbReference>
<feature type="domain" description="Acyl-CoA dehydrogenase/oxidase C-terminal" evidence="7">
    <location>
        <begin position="235"/>
        <end position="387"/>
    </location>
</feature>
<evidence type="ECO:0000256" key="6">
    <source>
        <dbReference type="RuleBase" id="RU362125"/>
    </source>
</evidence>
<evidence type="ECO:0000256" key="2">
    <source>
        <dbReference type="ARBA" id="ARBA00009347"/>
    </source>
</evidence>
<accession>A0A4R3IRX0</accession>
<dbReference type="Gene3D" id="2.40.110.10">
    <property type="entry name" value="Butyryl-CoA Dehydrogenase, subunit A, domain 2"/>
    <property type="match status" value="1"/>
</dbReference>
<evidence type="ECO:0000259" key="7">
    <source>
        <dbReference type="Pfam" id="PF00441"/>
    </source>
</evidence>
<dbReference type="EMBL" id="SLZU01000040">
    <property type="protein sequence ID" value="TCS51824.1"/>
    <property type="molecule type" value="Genomic_DNA"/>
</dbReference>
<comment type="caution">
    <text evidence="10">The sequence shown here is derived from an EMBL/GenBank/DDBJ whole genome shotgun (WGS) entry which is preliminary data.</text>
</comment>
<name>A0A4R3IRX0_9RHOB</name>
<dbReference type="InterPro" id="IPR009075">
    <property type="entry name" value="AcylCo_DH/oxidase_C"/>
</dbReference>
<evidence type="ECO:0000256" key="4">
    <source>
        <dbReference type="ARBA" id="ARBA00022827"/>
    </source>
</evidence>
<proteinExistence type="inferred from homology"/>
<keyword evidence="5 6" id="KW-0560">Oxidoreductase</keyword>
<organism evidence="10 11">
    <name type="scientific">Primorskyibacter sedentarius</name>
    <dbReference type="NCBI Taxonomy" id="745311"/>
    <lineage>
        <taxon>Bacteria</taxon>
        <taxon>Pseudomonadati</taxon>
        <taxon>Pseudomonadota</taxon>
        <taxon>Alphaproteobacteria</taxon>
        <taxon>Rhodobacterales</taxon>
        <taxon>Roseobacteraceae</taxon>
        <taxon>Primorskyibacter</taxon>
    </lineage>
</organism>
<evidence type="ECO:0000256" key="1">
    <source>
        <dbReference type="ARBA" id="ARBA00001974"/>
    </source>
</evidence>
<dbReference type="Gene3D" id="1.20.140.10">
    <property type="entry name" value="Butyryl-CoA Dehydrogenase, subunit A, domain 3"/>
    <property type="match status" value="1"/>
</dbReference>
<comment type="similarity">
    <text evidence="2 6">Belongs to the acyl-CoA dehydrogenase family.</text>
</comment>
<keyword evidence="11" id="KW-1185">Reference proteome</keyword>
<reference evidence="10 11" key="1">
    <citation type="submission" date="2019-03" db="EMBL/GenBank/DDBJ databases">
        <title>Genomic Encyclopedia of Type Strains, Phase IV (KMG-IV): sequencing the most valuable type-strain genomes for metagenomic binning, comparative biology and taxonomic classification.</title>
        <authorList>
            <person name="Goeker M."/>
        </authorList>
    </citation>
    <scope>NUCLEOTIDE SEQUENCE [LARGE SCALE GENOMIC DNA]</scope>
    <source>
        <strain evidence="10 11">DSM 104836</strain>
    </source>
</reference>
<keyword evidence="3 6" id="KW-0285">Flavoprotein</keyword>
<dbReference type="InterPro" id="IPR013786">
    <property type="entry name" value="AcylCoA_DH/ox_N"/>
</dbReference>
<dbReference type="Pfam" id="PF00441">
    <property type="entry name" value="Acyl-CoA_dh_1"/>
    <property type="match status" value="1"/>
</dbReference>
<evidence type="ECO:0000313" key="10">
    <source>
        <dbReference type="EMBL" id="TCS51824.1"/>
    </source>
</evidence>
<dbReference type="PANTHER" id="PTHR43292:SF3">
    <property type="entry name" value="ACYL-COA DEHYDROGENASE FADE29"/>
    <property type="match status" value="1"/>
</dbReference>
<dbReference type="OrthoDB" id="9775090at2"/>
<dbReference type="GO" id="GO:0005886">
    <property type="term" value="C:plasma membrane"/>
    <property type="evidence" value="ECO:0007669"/>
    <property type="project" value="TreeGrafter"/>
</dbReference>
<dbReference type="FunFam" id="2.40.110.10:FF:000011">
    <property type="entry name" value="Acyl-CoA dehydrogenase FadE34"/>
    <property type="match status" value="1"/>
</dbReference>
<protein>
    <submittedName>
        <fullName evidence="10">Alkylation response protein AidB-like acyl-CoA dehydrogenase</fullName>
    </submittedName>
</protein>